<dbReference type="Gene3D" id="1.10.10.1150">
    <property type="entry name" value="Coenzyme PQQ synthesis protein D (PqqD)"/>
    <property type="match status" value="1"/>
</dbReference>
<evidence type="ECO:0000256" key="1">
    <source>
        <dbReference type="SAM" id="Phobius"/>
    </source>
</evidence>
<sequence>MATLSDSLVSSSARALPIRKRPDLTARRQQYLGRSYWVVKEPVGLNYFRFQDEEFAILNMLDGRTSLDQIKERFEAEFPPQKITLEELQQFLGMLHRSGLVIAGVGGQGTQLRKRRDERKRKERLGAMTNILCIRFKGFDPERFLNWSYPKVSWIFAPAVSICCFLMALAAATLVAVEFDTFQSKLPGFYQFFNFENGLLLAVTLGVTKV</sequence>
<dbReference type="InterPro" id="IPR041881">
    <property type="entry name" value="PqqD_sf"/>
</dbReference>
<dbReference type="AlphaFoldDB" id="A0A0F9CHV0"/>
<feature type="non-terminal residue" evidence="2">
    <location>
        <position position="210"/>
    </location>
</feature>
<keyword evidence="1" id="KW-0472">Membrane</keyword>
<evidence type="ECO:0008006" key="3">
    <source>
        <dbReference type="Google" id="ProtNLM"/>
    </source>
</evidence>
<keyword evidence="1" id="KW-1133">Transmembrane helix</keyword>
<accession>A0A0F9CHV0</accession>
<organism evidence="2">
    <name type="scientific">marine sediment metagenome</name>
    <dbReference type="NCBI Taxonomy" id="412755"/>
    <lineage>
        <taxon>unclassified sequences</taxon>
        <taxon>metagenomes</taxon>
        <taxon>ecological metagenomes</taxon>
    </lineage>
</organism>
<dbReference type="InterPro" id="IPR019825">
    <property type="entry name" value="Lectin_legB_Mn/Ca_BS"/>
</dbReference>
<feature type="transmembrane region" description="Helical" evidence="1">
    <location>
        <begin position="152"/>
        <end position="177"/>
    </location>
</feature>
<protein>
    <recommendedName>
        <fullName evidence="3">PqqD family protein</fullName>
    </recommendedName>
</protein>
<proteinExistence type="predicted"/>
<evidence type="ECO:0000313" key="2">
    <source>
        <dbReference type="EMBL" id="KKL26017.1"/>
    </source>
</evidence>
<name>A0A0F9CHV0_9ZZZZ</name>
<gene>
    <name evidence="2" type="ORF">LCGC14_2399510</name>
</gene>
<reference evidence="2" key="1">
    <citation type="journal article" date="2015" name="Nature">
        <title>Complex archaea that bridge the gap between prokaryotes and eukaryotes.</title>
        <authorList>
            <person name="Spang A."/>
            <person name="Saw J.H."/>
            <person name="Jorgensen S.L."/>
            <person name="Zaremba-Niedzwiedzka K."/>
            <person name="Martijn J."/>
            <person name="Lind A.E."/>
            <person name="van Eijk R."/>
            <person name="Schleper C."/>
            <person name="Guy L."/>
            <person name="Ettema T.J."/>
        </authorList>
    </citation>
    <scope>NUCLEOTIDE SEQUENCE</scope>
</reference>
<dbReference type="PROSITE" id="PS00307">
    <property type="entry name" value="LECTIN_LEGUME_BETA"/>
    <property type="match status" value="1"/>
</dbReference>
<feature type="transmembrane region" description="Helical" evidence="1">
    <location>
        <begin position="189"/>
        <end position="208"/>
    </location>
</feature>
<dbReference type="EMBL" id="LAZR01035997">
    <property type="protein sequence ID" value="KKL26017.1"/>
    <property type="molecule type" value="Genomic_DNA"/>
</dbReference>
<keyword evidence="1" id="KW-0812">Transmembrane</keyword>
<comment type="caution">
    <text evidence="2">The sequence shown here is derived from an EMBL/GenBank/DDBJ whole genome shotgun (WGS) entry which is preliminary data.</text>
</comment>